<proteinExistence type="predicted"/>
<evidence type="ECO:0000313" key="2">
    <source>
        <dbReference type="EMBL" id="TGN19979.1"/>
    </source>
</evidence>
<evidence type="ECO:0000313" key="3">
    <source>
        <dbReference type="Proteomes" id="UP000298058"/>
    </source>
</evidence>
<dbReference type="GO" id="GO:0005524">
    <property type="term" value="F:ATP binding"/>
    <property type="evidence" value="ECO:0007669"/>
    <property type="project" value="UniProtKB-KW"/>
</dbReference>
<dbReference type="InterPro" id="IPR036890">
    <property type="entry name" value="HATPase_C_sf"/>
</dbReference>
<reference evidence="2" key="1">
    <citation type="journal article" date="2019" name="PLoS Negl. Trop. Dis.">
        <title>Revisiting the worldwide diversity of Leptospira species in the environment.</title>
        <authorList>
            <person name="Vincent A.T."/>
            <person name="Schiettekatte O."/>
            <person name="Bourhy P."/>
            <person name="Veyrier F.J."/>
            <person name="Picardeau M."/>
        </authorList>
    </citation>
    <scope>NUCLEOTIDE SEQUENCE [LARGE SCALE GENOMIC DNA]</scope>
    <source>
        <strain evidence="2">201300427</strain>
    </source>
</reference>
<dbReference type="SUPFAM" id="SSF55874">
    <property type="entry name" value="ATPase domain of HSP90 chaperone/DNA topoisomerase II/histidine kinase"/>
    <property type="match status" value="1"/>
</dbReference>
<evidence type="ECO:0000259" key="1">
    <source>
        <dbReference type="Pfam" id="PF02518"/>
    </source>
</evidence>
<keyword evidence="2" id="KW-0547">Nucleotide-binding</keyword>
<dbReference type="RefSeq" id="WP_135759697.1">
    <property type="nucleotide sequence ID" value="NZ_RQHW01000018.1"/>
</dbReference>
<comment type="caution">
    <text evidence="2">The sequence shown here is derived from an EMBL/GenBank/DDBJ whole genome shotgun (WGS) entry which is preliminary data.</text>
</comment>
<feature type="domain" description="Histidine kinase/HSP90-like ATPase" evidence="1">
    <location>
        <begin position="294"/>
        <end position="396"/>
    </location>
</feature>
<keyword evidence="3" id="KW-1185">Reference proteome</keyword>
<dbReference type="InterPro" id="IPR003594">
    <property type="entry name" value="HATPase_dom"/>
</dbReference>
<dbReference type="Pfam" id="PF02518">
    <property type="entry name" value="HATPase_c"/>
    <property type="match status" value="1"/>
</dbReference>
<name>A0A4R9M3X8_9LEPT</name>
<dbReference type="AlphaFoldDB" id="A0A4R9M3X8"/>
<dbReference type="EMBL" id="RQHW01000018">
    <property type="protein sequence ID" value="TGN19979.1"/>
    <property type="molecule type" value="Genomic_DNA"/>
</dbReference>
<dbReference type="OrthoDB" id="315561at2"/>
<keyword evidence="2" id="KW-0067">ATP-binding</keyword>
<accession>A0A4R9M3X8</accession>
<dbReference type="Gene3D" id="3.30.565.10">
    <property type="entry name" value="Histidine kinase-like ATPase, C-terminal domain"/>
    <property type="match status" value="1"/>
</dbReference>
<sequence>MNSANETSLIDYYDLLEPVLSAIPNANFAVFGEDFRIKLVCGQVFDNLRRDPENYLGKTLEEISPDHEEKWGIHLRSAWEGNNFEADFTQEEETYEIKITKVKIPQLSIHVLLFFSSNITRFRKLALKLYDLLEKQGKVIEYEENLHREVVQIFNWRQEIEGKGNHRKWMEQALPNLNTSLMQGSGLGALVTAVGAMLRKAKKEGEVSTIPTGHLELVEENFKSTKKLVKTLAEAQIVFEEANRSAETISLQRVMNILEEEEKYLADMLSIKSQTVMISKIKNGAQSFIRVHPKSLQVSFREILINAMKYSPENSSIIVLLIRSGDKFSIKVLNPPIDPNIKQFDFKKSEEIVLFQPFYRVSKFVDERYPKEEFGLGLGLSVVKKLMEDMEAKIYMNVIHSNLYANESMEVSVSLEFSLVNP</sequence>
<dbReference type="Proteomes" id="UP000298058">
    <property type="component" value="Unassembled WGS sequence"/>
</dbReference>
<organism evidence="2 3">
    <name type="scientific">Leptospira idonii</name>
    <dbReference type="NCBI Taxonomy" id="1193500"/>
    <lineage>
        <taxon>Bacteria</taxon>
        <taxon>Pseudomonadati</taxon>
        <taxon>Spirochaetota</taxon>
        <taxon>Spirochaetia</taxon>
        <taxon>Leptospirales</taxon>
        <taxon>Leptospiraceae</taxon>
        <taxon>Leptospira</taxon>
    </lineage>
</organism>
<protein>
    <submittedName>
        <fullName evidence="2">ATP-binding protein</fullName>
    </submittedName>
</protein>
<gene>
    <name evidence="2" type="ORF">EHS15_06275</name>
</gene>